<comment type="function">
    <text evidence="10">Regulatory subunit of the condensin complex, a complex required for conversion of interphase chromatin into mitotic-like condense chromosomes. The condensin complex probably introduces positive supercoils into relaxed DNA in the presence of type I topoisomerases and converts nicked DNA into positive knotted forms in the presence of type II topoisomerases.</text>
</comment>
<dbReference type="InterPro" id="IPR024324">
    <property type="entry name" value="Condensin_cplx_su1_N"/>
</dbReference>
<keyword evidence="6 10" id="KW-0498">Mitosis</keyword>
<accession>A0AAV9CTH1</accession>
<evidence type="ECO:0000256" key="1">
    <source>
        <dbReference type="ARBA" id="ARBA00004123"/>
    </source>
</evidence>
<gene>
    <name evidence="14" type="ORF">QJS10_CPB17g01818</name>
</gene>
<evidence type="ECO:0000256" key="3">
    <source>
        <dbReference type="ARBA" id="ARBA00009606"/>
    </source>
</evidence>
<evidence type="ECO:0000313" key="15">
    <source>
        <dbReference type="Proteomes" id="UP001180020"/>
    </source>
</evidence>
<evidence type="ECO:0000256" key="11">
    <source>
        <dbReference type="SAM" id="MobiDB-lite"/>
    </source>
</evidence>
<reference evidence="14" key="2">
    <citation type="submission" date="2023-06" db="EMBL/GenBank/DDBJ databases">
        <authorList>
            <person name="Ma L."/>
            <person name="Liu K.-W."/>
            <person name="Li Z."/>
            <person name="Hsiao Y.-Y."/>
            <person name="Qi Y."/>
            <person name="Fu T."/>
            <person name="Tang G."/>
            <person name="Zhang D."/>
            <person name="Sun W.-H."/>
            <person name="Liu D.-K."/>
            <person name="Li Y."/>
            <person name="Chen G.-Z."/>
            <person name="Liu X.-D."/>
            <person name="Liao X.-Y."/>
            <person name="Jiang Y.-T."/>
            <person name="Yu X."/>
            <person name="Hao Y."/>
            <person name="Huang J."/>
            <person name="Zhao X.-W."/>
            <person name="Ke S."/>
            <person name="Chen Y.-Y."/>
            <person name="Wu W.-L."/>
            <person name="Hsu J.-L."/>
            <person name="Lin Y.-F."/>
            <person name="Huang M.-D."/>
            <person name="Li C.-Y."/>
            <person name="Huang L."/>
            <person name="Wang Z.-W."/>
            <person name="Zhao X."/>
            <person name="Zhong W.-Y."/>
            <person name="Peng D.-H."/>
            <person name="Ahmad S."/>
            <person name="Lan S."/>
            <person name="Zhang J.-S."/>
            <person name="Tsai W.-C."/>
            <person name="Van De Peer Y."/>
            <person name="Liu Z.-J."/>
        </authorList>
    </citation>
    <scope>NUCLEOTIDE SEQUENCE</scope>
    <source>
        <strain evidence="14">CP</strain>
        <tissue evidence="14">Leaves</tissue>
    </source>
</reference>
<dbReference type="GO" id="GO:0007076">
    <property type="term" value="P:mitotic chromosome condensation"/>
    <property type="evidence" value="ECO:0007669"/>
    <property type="project" value="InterPro"/>
</dbReference>
<keyword evidence="7 10" id="KW-0226">DNA condensation</keyword>
<keyword evidence="15" id="KW-1185">Reference proteome</keyword>
<dbReference type="GO" id="GO:0005634">
    <property type="term" value="C:nucleus"/>
    <property type="evidence" value="ECO:0007669"/>
    <property type="project" value="UniProtKB-SubCell"/>
</dbReference>
<dbReference type="GO" id="GO:0051301">
    <property type="term" value="P:cell division"/>
    <property type="evidence" value="ECO:0007669"/>
    <property type="project" value="UniProtKB-KW"/>
</dbReference>
<dbReference type="PIRSF" id="PIRSF017127">
    <property type="entry name" value="Condensin_D2"/>
    <property type="match status" value="1"/>
</dbReference>
<evidence type="ECO:0000256" key="4">
    <source>
        <dbReference type="ARBA" id="ARBA00022454"/>
    </source>
</evidence>
<dbReference type="InterPro" id="IPR026971">
    <property type="entry name" value="CND1/NCAPD3"/>
</dbReference>
<reference evidence="14" key="1">
    <citation type="journal article" date="2023" name="Nat. Commun.">
        <title>Diploid and tetraploid genomes of Acorus and the evolution of monocots.</title>
        <authorList>
            <person name="Ma L."/>
            <person name="Liu K.W."/>
            <person name="Li Z."/>
            <person name="Hsiao Y.Y."/>
            <person name="Qi Y."/>
            <person name="Fu T."/>
            <person name="Tang G.D."/>
            <person name="Zhang D."/>
            <person name="Sun W.H."/>
            <person name="Liu D.K."/>
            <person name="Li Y."/>
            <person name="Chen G.Z."/>
            <person name="Liu X.D."/>
            <person name="Liao X.Y."/>
            <person name="Jiang Y.T."/>
            <person name="Yu X."/>
            <person name="Hao Y."/>
            <person name="Huang J."/>
            <person name="Zhao X.W."/>
            <person name="Ke S."/>
            <person name="Chen Y.Y."/>
            <person name="Wu W.L."/>
            <person name="Hsu J.L."/>
            <person name="Lin Y.F."/>
            <person name="Huang M.D."/>
            <person name="Li C.Y."/>
            <person name="Huang L."/>
            <person name="Wang Z.W."/>
            <person name="Zhao X."/>
            <person name="Zhong W.Y."/>
            <person name="Peng D.H."/>
            <person name="Ahmad S."/>
            <person name="Lan S."/>
            <person name="Zhang J.S."/>
            <person name="Tsai W.C."/>
            <person name="Van de Peer Y."/>
            <person name="Liu Z.J."/>
        </authorList>
    </citation>
    <scope>NUCLEOTIDE SEQUENCE</scope>
    <source>
        <strain evidence="14">CP</strain>
    </source>
</reference>
<evidence type="ECO:0000256" key="10">
    <source>
        <dbReference type="PIRNR" id="PIRNR017127"/>
    </source>
</evidence>
<keyword evidence="4" id="KW-0158">Chromosome</keyword>
<evidence type="ECO:0000256" key="5">
    <source>
        <dbReference type="ARBA" id="ARBA00022618"/>
    </source>
</evidence>
<dbReference type="Gene3D" id="1.25.10.10">
    <property type="entry name" value="Leucine-rich Repeat Variant"/>
    <property type="match status" value="2"/>
</dbReference>
<feature type="region of interest" description="Disordered" evidence="11">
    <location>
        <begin position="1115"/>
        <end position="1226"/>
    </location>
</feature>
<dbReference type="GO" id="GO:0042393">
    <property type="term" value="F:histone binding"/>
    <property type="evidence" value="ECO:0007669"/>
    <property type="project" value="TreeGrafter"/>
</dbReference>
<evidence type="ECO:0000256" key="9">
    <source>
        <dbReference type="ARBA" id="ARBA00023306"/>
    </source>
</evidence>
<dbReference type="InterPro" id="IPR011989">
    <property type="entry name" value="ARM-like"/>
</dbReference>
<comment type="subcellular location">
    <subcellularLocation>
        <location evidence="2">Chromosome</location>
    </subcellularLocation>
    <subcellularLocation>
        <location evidence="1">Nucleus</location>
    </subcellularLocation>
</comment>
<dbReference type="InterPro" id="IPR016024">
    <property type="entry name" value="ARM-type_fold"/>
</dbReference>
<dbReference type="AlphaFoldDB" id="A0AAV9CTH1"/>
<dbReference type="Proteomes" id="UP001180020">
    <property type="component" value="Unassembled WGS sequence"/>
</dbReference>
<dbReference type="GO" id="GO:0000779">
    <property type="term" value="C:condensed chromosome, centromeric region"/>
    <property type="evidence" value="ECO:0007669"/>
    <property type="project" value="TreeGrafter"/>
</dbReference>
<dbReference type="InterPro" id="IPR032682">
    <property type="entry name" value="Cnd1_C"/>
</dbReference>
<dbReference type="Pfam" id="PF12922">
    <property type="entry name" value="Cnd1_N"/>
    <property type="match status" value="1"/>
</dbReference>
<dbReference type="GO" id="GO:0000796">
    <property type="term" value="C:condensin complex"/>
    <property type="evidence" value="ECO:0007669"/>
    <property type="project" value="TreeGrafter"/>
</dbReference>
<evidence type="ECO:0000256" key="8">
    <source>
        <dbReference type="ARBA" id="ARBA00023242"/>
    </source>
</evidence>
<feature type="compositionally biased region" description="Basic and acidic residues" evidence="11">
    <location>
        <begin position="1115"/>
        <end position="1129"/>
    </location>
</feature>
<dbReference type="GO" id="GO:0010032">
    <property type="term" value="P:meiotic chromosome condensation"/>
    <property type="evidence" value="ECO:0007669"/>
    <property type="project" value="TreeGrafter"/>
</dbReference>
<name>A0AAV9CTH1_ACOCL</name>
<keyword evidence="9 10" id="KW-0131">Cell cycle</keyword>
<evidence type="ECO:0000256" key="6">
    <source>
        <dbReference type="ARBA" id="ARBA00022776"/>
    </source>
</evidence>
<organism evidence="14 15">
    <name type="scientific">Acorus calamus</name>
    <name type="common">Sweet flag</name>
    <dbReference type="NCBI Taxonomy" id="4465"/>
    <lineage>
        <taxon>Eukaryota</taxon>
        <taxon>Viridiplantae</taxon>
        <taxon>Streptophyta</taxon>
        <taxon>Embryophyta</taxon>
        <taxon>Tracheophyta</taxon>
        <taxon>Spermatophyta</taxon>
        <taxon>Magnoliopsida</taxon>
        <taxon>Liliopsida</taxon>
        <taxon>Acoraceae</taxon>
        <taxon>Acorus</taxon>
    </lineage>
</organism>
<keyword evidence="8" id="KW-0539">Nucleus</keyword>
<proteinExistence type="inferred from homology"/>
<comment type="caution">
    <text evidence="14">The sequence shown here is derived from an EMBL/GenBank/DDBJ whole genome shotgun (WGS) entry which is preliminary data.</text>
</comment>
<dbReference type="PANTHER" id="PTHR14222:SF2">
    <property type="entry name" value="CONDENSIN COMPLEX SUBUNIT 1"/>
    <property type="match status" value="1"/>
</dbReference>
<evidence type="ECO:0000256" key="2">
    <source>
        <dbReference type="ARBA" id="ARBA00004286"/>
    </source>
</evidence>
<dbReference type="Pfam" id="PF12717">
    <property type="entry name" value="Cnd1"/>
    <property type="match status" value="1"/>
</dbReference>
<feature type="domain" description="Condensin complex subunit 1 C-terminal" evidence="12">
    <location>
        <begin position="890"/>
        <end position="1050"/>
    </location>
</feature>
<dbReference type="InterPro" id="IPR007673">
    <property type="entry name" value="Condensin_cplx_su1"/>
</dbReference>
<dbReference type="PANTHER" id="PTHR14222">
    <property type="entry name" value="CONDENSIN"/>
    <property type="match status" value="1"/>
</dbReference>
<evidence type="ECO:0000313" key="14">
    <source>
        <dbReference type="EMBL" id="KAK1292167.1"/>
    </source>
</evidence>
<comment type="similarity">
    <text evidence="3 10">Belongs to the CND1 (condensin subunit 1) family.</text>
</comment>
<evidence type="ECO:0000259" key="12">
    <source>
        <dbReference type="Pfam" id="PF12717"/>
    </source>
</evidence>
<sequence length="1251" mass="138541">MAPPFVFPSNLLDLESPSDDRLFVSDPVEAESLTPSDLEELVHGVSFDLSDREVLCVEDSDVFGRVYSLVKSFHLLHPRLKLNLLETLRSNLSVLLPAVDSLSRGDPDPPTVDRIASHRNAFKIYSFFLLTIALAEESRPEVTAPSKRGRVLNLIANSMEIDFSLLFGSAGPDENYLSFVSKCVFAMFENPLLLRDGETRDALCRTIGTIAVKHRYTEQSLAPILHLVHKFSFTVAHLADMAAGSAEHHMDGRLVIALVTEIGRADPKAYVVDSSGAENVARFLVELAEKAPKLVAKNVGVLVPHFGGESYKIRNGLVGVLGKLVMKAFVGPLETDQRLSLRSKKSMLEILIERFRDVSAYTRSKTLQVWAELCEEKVVSIGLWNEVASLAVGRLEDKSSFVRKSALDLLITMLQHNPFGPQLPVAGFEVTLGKYREKLREMGGGDVEEAASGDGDVWEDNDAAEAPVDLPEVGDLEQTRVLVASLEAGLRFSRRLSEAMPVLVRLMGSSSSTDVEHAILLLMRCRQFQIDGSDEALRKMLPLVGHSSSTCLCFVSYNNYPLVLFLDLMPTYSLLQSFSQDKSICEAVEEAFVTIYIRKNPMETAKNLLTLAIESNIGDLAAMESIVRSLVLKGEISASTIAALWDFFSFSINGVTAEQSRGALQILCMAAKSSTGILGSHSGDIIDIGFGRRSKEDPLLARQACIALEILSNEERDKLIAGSGSRVFDDFWYTFVDKAISAIYTVHPSPETLACNIIKRSFASVFANNDGANDAYADQDIGSTYLCSSVEASKLSKFLFIVGHVALKHLLYIESCVGKIRKERSKKEKIYSDSQDCQENHSLPAEANVKDDGISAELGLAASGDAMLDSLSERAEKEIVSVVENAPSETVRSNCTVALADLAVRFPNLLEPWTENVYARLKDRSVSVQKNAVLVLSHLILNDMMKVKGYIYEMAMRLEDEDERTSNLAKLFFNELSKKGSNPIYNLLPDILSKLSNQNLKEESFCNIMQFLISSIKKDKQMEGLVEKLCNRFNGLTDVKQWEYLAYCLSQLTFTERGMKKLIEFSKSYEHALSEESVMNHFRNIISKGKKFAKPELKSCIEEFEDKLNKFHSEKREQELTTRNAEAHKLRVGHGTSMSHRENMDPNAAEGEVIDPSDEQTLTQTRKGRSKISSGEPEESHGSSSVVTEFEVGEMEVQSPITSQRVTSRSRAKKLNGTTTNGQWTVGLGEGKQGRIRAGYAKVFLEGGPYN</sequence>
<dbReference type="SUPFAM" id="SSF48371">
    <property type="entry name" value="ARM repeat"/>
    <property type="match status" value="1"/>
</dbReference>
<keyword evidence="5 10" id="KW-0132">Cell division</keyword>
<feature type="domain" description="Condensin complex subunit 1 N-terminal" evidence="13">
    <location>
        <begin position="146"/>
        <end position="218"/>
    </location>
</feature>
<dbReference type="EMBL" id="JAUJYO010000017">
    <property type="protein sequence ID" value="KAK1292167.1"/>
    <property type="molecule type" value="Genomic_DNA"/>
</dbReference>
<protein>
    <recommendedName>
        <fullName evidence="10">Condensin-1 complex subunit CAP-D2</fullName>
    </recommendedName>
</protein>
<evidence type="ECO:0000256" key="7">
    <source>
        <dbReference type="ARBA" id="ARBA00023067"/>
    </source>
</evidence>
<evidence type="ECO:0000259" key="13">
    <source>
        <dbReference type="Pfam" id="PF12922"/>
    </source>
</evidence>